<name>A0A0A1UEJ7_ENTIV</name>
<dbReference type="InterPro" id="IPR011009">
    <property type="entry name" value="Kinase-like_dom_sf"/>
</dbReference>
<reference evidence="1 2" key="1">
    <citation type="submission" date="2012-10" db="EMBL/GenBank/DDBJ databases">
        <authorList>
            <person name="Zafar N."/>
            <person name="Inman J."/>
            <person name="Hall N."/>
            <person name="Lorenzi H."/>
            <person name="Caler E."/>
        </authorList>
    </citation>
    <scope>NUCLEOTIDE SEQUENCE [LARGE SCALE GENOMIC DNA]</scope>
    <source>
        <strain evidence="1 2">IP1</strain>
    </source>
</reference>
<evidence type="ECO:0008006" key="3">
    <source>
        <dbReference type="Google" id="ProtNLM"/>
    </source>
</evidence>
<evidence type="ECO:0000313" key="2">
    <source>
        <dbReference type="Proteomes" id="UP000014680"/>
    </source>
</evidence>
<keyword evidence="2" id="KW-1185">Reference proteome</keyword>
<dbReference type="OrthoDB" id="25553at2759"/>
<evidence type="ECO:0000313" key="1">
    <source>
        <dbReference type="EMBL" id="ELP91251.1"/>
    </source>
</evidence>
<gene>
    <name evidence="1" type="ORF">EIN_151880</name>
</gene>
<accession>A0A0A1UEJ7</accession>
<organism evidence="1 2">
    <name type="scientific">Entamoeba invadens IP1</name>
    <dbReference type="NCBI Taxonomy" id="370355"/>
    <lineage>
        <taxon>Eukaryota</taxon>
        <taxon>Amoebozoa</taxon>
        <taxon>Evosea</taxon>
        <taxon>Archamoebae</taxon>
        <taxon>Mastigamoebida</taxon>
        <taxon>Entamoebidae</taxon>
        <taxon>Entamoeba</taxon>
    </lineage>
</organism>
<feature type="non-terminal residue" evidence="1">
    <location>
        <position position="237"/>
    </location>
</feature>
<dbReference type="RefSeq" id="XP_004258022.1">
    <property type="nucleotide sequence ID" value="XM_004257974.1"/>
</dbReference>
<dbReference type="SUPFAM" id="SSF56112">
    <property type="entry name" value="Protein kinase-like (PK-like)"/>
    <property type="match status" value="1"/>
</dbReference>
<sequence length="237" mass="27426">MACRKTISMLVETPNKNPRTQKNDIEIREDIARGKFGCVAIAELKDKSYDIPKQKLRPSMAPFKPIEPPSRMATQVLTRPSVKPLNTVFKVPLSKTTSTLMERGYILRRSGVYARASISRNPSKVALKQQVVRKPNDKNDSAYTECRVFKALSELMNLRYTNNFIYMYDWFKSYFDEDETTQMFNIEMELGETTLAEWKKKTKNEPVSYDVVKEIFFRSLGLSCCAKRNPVHAHRGY</sequence>
<dbReference type="EMBL" id="KB206474">
    <property type="protein sequence ID" value="ELP91251.1"/>
    <property type="molecule type" value="Genomic_DNA"/>
</dbReference>
<dbReference type="KEGG" id="eiv:EIN_151880"/>
<proteinExistence type="predicted"/>
<dbReference type="VEuPathDB" id="AmoebaDB:EIN_151880"/>
<protein>
    <recommendedName>
        <fullName evidence="3">Protein kinase domain-containing protein</fullName>
    </recommendedName>
</protein>
<dbReference type="Proteomes" id="UP000014680">
    <property type="component" value="Unassembled WGS sequence"/>
</dbReference>
<dbReference type="GeneID" id="14890339"/>
<dbReference type="AlphaFoldDB" id="A0A0A1UEJ7"/>